<feature type="domain" description="FAD-binding" evidence="1">
    <location>
        <begin position="12"/>
        <end position="187"/>
    </location>
</feature>
<sequence>MSTEEYDDAPLDVAVVGGSLAGCATAIHFGTMGYRVAVFEKKATPDAYHKQLCTHFVQPHTVPLLAPLGLAHLREPSRSVATKAVFVTPGGVVETPGTGYDPELPDSYALNLERRVLDPAIRESARRHGVRFVEATAVEGLARDDSGWTLETRGESGDPRRYRARLVVAADGRRSRLAGLLGNEAESRPNERAALFGYFRGIPAPADNRSVFVMNDRDLACSYPLVDGRTELVLFAEKSRVEGWRGADGRMQEFLKYFDGLPDAPPVTDAVPEGPLLGYGDYPSLIRRPVAGSVPFVGDAALSLDAMSGVGCGFALLSAQLLAHAFAGRALDAEGVRDGLDDYRQRFEKTVLPHAEGICGDSLVDKDEATRQRMFETICGNPELSQKYLALTGRMVLPAEFQRAFMRGLMARGSGAARK</sequence>
<dbReference type="Pfam" id="PF01494">
    <property type="entry name" value="FAD_binding_3"/>
    <property type="match status" value="1"/>
</dbReference>
<organism evidence="2 3">
    <name type="scientific">Streptomyces hydrogenans</name>
    <dbReference type="NCBI Taxonomy" id="1873719"/>
    <lineage>
        <taxon>Bacteria</taxon>
        <taxon>Bacillati</taxon>
        <taxon>Actinomycetota</taxon>
        <taxon>Actinomycetes</taxon>
        <taxon>Kitasatosporales</taxon>
        <taxon>Streptomycetaceae</taxon>
        <taxon>Streptomyces</taxon>
    </lineage>
</organism>
<dbReference type="RefSeq" id="WP_190225088.1">
    <property type="nucleotide sequence ID" value="NZ_BNBS01000086.1"/>
</dbReference>
<dbReference type="PANTHER" id="PTHR42685:SF22">
    <property type="entry name" value="CONDITIONED MEDIUM FACTOR RECEPTOR 1"/>
    <property type="match status" value="1"/>
</dbReference>
<evidence type="ECO:0000313" key="3">
    <source>
        <dbReference type="Proteomes" id="UP001052739"/>
    </source>
</evidence>
<reference evidence="2" key="1">
    <citation type="submission" date="2024-05" db="EMBL/GenBank/DDBJ databases">
        <title>Whole genome shotgun sequence of Streptomyces hydrogenans NBRC 13475.</title>
        <authorList>
            <person name="Komaki H."/>
            <person name="Tamura T."/>
        </authorList>
    </citation>
    <scope>NUCLEOTIDE SEQUENCE</scope>
    <source>
        <strain evidence="2">NBRC 13475</strain>
    </source>
</reference>
<dbReference type="PANTHER" id="PTHR42685">
    <property type="entry name" value="GERANYLGERANYL DIPHOSPHATE REDUCTASE"/>
    <property type="match status" value="1"/>
</dbReference>
<keyword evidence="3" id="KW-1185">Reference proteome</keyword>
<name>A0ABQ3PN88_9ACTN</name>
<dbReference type="InterPro" id="IPR050407">
    <property type="entry name" value="Geranylgeranyl_reductase"/>
</dbReference>
<dbReference type="PRINTS" id="PR00420">
    <property type="entry name" value="RNGMNOXGNASE"/>
</dbReference>
<protein>
    <submittedName>
        <fullName evidence="2">Drug:proton antiporter</fullName>
    </submittedName>
</protein>
<comment type="caution">
    <text evidence="2">The sequence shown here is derived from an EMBL/GenBank/DDBJ whole genome shotgun (WGS) entry which is preliminary data.</text>
</comment>
<evidence type="ECO:0000259" key="1">
    <source>
        <dbReference type="Pfam" id="PF01494"/>
    </source>
</evidence>
<accession>A0ABQ3PN88</accession>
<evidence type="ECO:0000313" key="2">
    <source>
        <dbReference type="EMBL" id="GHI26464.1"/>
    </source>
</evidence>
<proteinExistence type="predicted"/>
<dbReference type="Proteomes" id="UP001052739">
    <property type="component" value="Unassembled WGS sequence"/>
</dbReference>
<gene>
    <name evidence="2" type="ORF">Shyd_78350</name>
</gene>
<dbReference type="InterPro" id="IPR036188">
    <property type="entry name" value="FAD/NAD-bd_sf"/>
</dbReference>
<dbReference type="Gene3D" id="3.50.50.60">
    <property type="entry name" value="FAD/NAD(P)-binding domain"/>
    <property type="match status" value="1"/>
</dbReference>
<dbReference type="EMBL" id="BNDW01000102">
    <property type="protein sequence ID" value="GHI26464.1"/>
    <property type="molecule type" value="Genomic_DNA"/>
</dbReference>
<dbReference type="InterPro" id="IPR002938">
    <property type="entry name" value="FAD-bd"/>
</dbReference>
<dbReference type="SUPFAM" id="SSF51905">
    <property type="entry name" value="FAD/NAD(P)-binding domain"/>
    <property type="match status" value="1"/>
</dbReference>